<dbReference type="HOGENOM" id="CLU_1996291_0_0_1"/>
<protein>
    <submittedName>
        <fullName evidence="1">Uncharacterized protein</fullName>
    </submittedName>
</protein>
<organism evidence="1">
    <name type="scientific">Oryza nivara</name>
    <name type="common">Indian wild rice</name>
    <name type="synonym">Oryza sativa f. spontanea</name>
    <dbReference type="NCBI Taxonomy" id="4536"/>
    <lineage>
        <taxon>Eukaryota</taxon>
        <taxon>Viridiplantae</taxon>
        <taxon>Streptophyta</taxon>
        <taxon>Embryophyta</taxon>
        <taxon>Tracheophyta</taxon>
        <taxon>Spermatophyta</taxon>
        <taxon>Magnoliopsida</taxon>
        <taxon>Liliopsida</taxon>
        <taxon>Poales</taxon>
        <taxon>Poaceae</taxon>
        <taxon>BOP clade</taxon>
        <taxon>Oryzoideae</taxon>
        <taxon>Oryzeae</taxon>
        <taxon>Oryzinae</taxon>
        <taxon>Oryza</taxon>
    </lineage>
</organism>
<dbReference type="EnsemblPlants" id="ONIVA03G42020.1">
    <property type="protein sequence ID" value="ONIVA03G42020.1"/>
    <property type="gene ID" value="ONIVA03G42020"/>
</dbReference>
<evidence type="ECO:0000313" key="1">
    <source>
        <dbReference type="EnsemblPlants" id="ONIVA03G42020.1"/>
    </source>
</evidence>
<sequence length="125" mass="12670">MGRSWASVMSSDDGEALSLLGSSLQYGCNQGCQVFTELVALEFLYKEDRCNLAGVAGMVGGWEAGSGRWPAAGVAGRQASSGGNGHGMPLADYTTAAAGGGGVASFLSSYRNCSFGHIHSSPSAL</sequence>
<dbReference type="Proteomes" id="UP000006591">
    <property type="component" value="Chromosome 3"/>
</dbReference>
<proteinExistence type="predicted"/>
<accession>A0A0E0GW42</accession>
<name>A0A0E0GW42_ORYNI</name>
<dbReference type="Gramene" id="ONIVA03G42020.1">
    <property type="protein sequence ID" value="ONIVA03G42020.1"/>
    <property type="gene ID" value="ONIVA03G42020"/>
</dbReference>
<dbReference type="AlphaFoldDB" id="A0A0E0GW42"/>
<evidence type="ECO:0000313" key="2">
    <source>
        <dbReference type="Proteomes" id="UP000006591"/>
    </source>
</evidence>
<reference evidence="1" key="1">
    <citation type="submission" date="2015-04" db="UniProtKB">
        <authorList>
            <consortium name="EnsemblPlants"/>
        </authorList>
    </citation>
    <scope>IDENTIFICATION</scope>
    <source>
        <strain evidence="1">SL10</strain>
    </source>
</reference>
<reference evidence="1" key="2">
    <citation type="submission" date="2018-04" db="EMBL/GenBank/DDBJ databases">
        <title>OnivRS2 (Oryza nivara Reference Sequence Version 2).</title>
        <authorList>
            <person name="Zhang J."/>
            <person name="Kudrna D."/>
            <person name="Lee S."/>
            <person name="Talag J."/>
            <person name="Rajasekar S."/>
            <person name="Welchert J."/>
            <person name="Hsing Y.-I."/>
            <person name="Wing R.A."/>
        </authorList>
    </citation>
    <scope>NUCLEOTIDE SEQUENCE [LARGE SCALE GENOMIC DNA]</scope>
    <source>
        <strain evidence="1">SL10</strain>
    </source>
</reference>
<keyword evidence="2" id="KW-1185">Reference proteome</keyword>